<dbReference type="EMBL" id="LS483452">
    <property type="protein sequence ID" value="SQH77977.1"/>
    <property type="molecule type" value="Genomic_DNA"/>
</dbReference>
<evidence type="ECO:0000313" key="1">
    <source>
        <dbReference type="EMBL" id="SQH77977.1"/>
    </source>
</evidence>
<protein>
    <submittedName>
        <fullName evidence="1">Uncharacterized protein</fullName>
    </submittedName>
</protein>
<gene>
    <name evidence="1" type="ORF">SHEWBE_4014</name>
</gene>
<dbReference type="AlphaFoldDB" id="A0A330MDV6"/>
<dbReference type="KEGG" id="sbk:SHEWBE_4014"/>
<name>A0A330MDV6_9GAMM</name>
<organism evidence="1 2">
    <name type="scientific">Shewanella benthica</name>
    <dbReference type="NCBI Taxonomy" id="43661"/>
    <lineage>
        <taxon>Bacteria</taxon>
        <taxon>Pseudomonadati</taxon>
        <taxon>Pseudomonadota</taxon>
        <taxon>Gammaproteobacteria</taxon>
        <taxon>Alteromonadales</taxon>
        <taxon>Shewanellaceae</taxon>
        <taxon>Shewanella</taxon>
    </lineage>
</organism>
<proteinExistence type="predicted"/>
<sequence length="39" mass="4157">MVELVDTPDLGSGAVRCESSSLSSRTIIKGYRLLVCNVS</sequence>
<dbReference type="Proteomes" id="UP000250123">
    <property type="component" value="Chromosome SHEWBE"/>
</dbReference>
<reference evidence="2" key="1">
    <citation type="submission" date="2018-06" db="EMBL/GenBank/DDBJ databases">
        <authorList>
            <person name="Cea G.-C."/>
            <person name="William W."/>
        </authorList>
    </citation>
    <scope>NUCLEOTIDE SEQUENCE [LARGE SCALE GENOMIC DNA]</scope>
    <source>
        <strain evidence="2">DB21MT-2</strain>
    </source>
</reference>
<accession>A0A330MDV6</accession>
<evidence type="ECO:0000313" key="2">
    <source>
        <dbReference type="Proteomes" id="UP000250123"/>
    </source>
</evidence>